<keyword evidence="4" id="KW-0456">Lyase</keyword>
<keyword evidence="3" id="KW-0862">Zinc</keyword>
<keyword evidence="7" id="KW-1185">Reference proteome</keyword>
<dbReference type="GO" id="GO:0016846">
    <property type="term" value="F:carbon-sulfur lyase activity"/>
    <property type="evidence" value="ECO:0007669"/>
    <property type="project" value="InterPro"/>
</dbReference>
<proteinExistence type="inferred from homology"/>
<sequence length="134" mass="14467">MERFEGGCLCGQVRYVIEGDPAASIVCHCTHCQKQSGSAFSTIIGMPENKVSINGEPVTYRDSGESGKSVERQFCGTCGSPLFSKVEVSPGMLWVKAGTLDDPSDYQPSAHIWTRSKQCWVDTGDIPAFDTNPG</sequence>
<dbReference type="PANTHER" id="PTHR33337:SF40">
    <property type="entry name" value="CENP-V_GFA DOMAIN-CONTAINING PROTEIN-RELATED"/>
    <property type="match status" value="1"/>
</dbReference>
<comment type="similarity">
    <text evidence="1">Belongs to the Gfa family.</text>
</comment>
<dbReference type="AlphaFoldDB" id="A0A345YAM9"/>
<dbReference type="InterPro" id="IPR006913">
    <property type="entry name" value="CENP-V/GFA"/>
</dbReference>
<evidence type="ECO:0000259" key="5">
    <source>
        <dbReference type="PROSITE" id="PS51891"/>
    </source>
</evidence>
<feature type="domain" description="CENP-V/GFA" evidence="5">
    <location>
        <begin position="4"/>
        <end position="107"/>
    </location>
</feature>
<dbReference type="OrthoDB" id="7186766at2"/>
<dbReference type="Gene3D" id="3.90.1590.10">
    <property type="entry name" value="glutathione-dependent formaldehyde- activating enzyme (gfa)"/>
    <property type="match status" value="1"/>
</dbReference>
<evidence type="ECO:0000313" key="7">
    <source>
        <dbReference type="Proteomes" id="UP000254508"/>
    </source>
</evidence>
<dbReference type="RefSeq" id="WP_115415174.1">
    <property type="nucleotide sequence ID" value="NZ_CP031357.1"/>
</dbReference>
<dbReference type="PROSITE" id="PS51891">
    <property type="entry name" value="CENP_V_GFA"/>
    <property type="match status" value="1"/>
</dbReference>
<accession>A0A345YAM9</accession>
<dbReference type="KEGG" id="err:DVR09_00330"/>
<protein>
    <submittedName>
        <fullName evidence="6">GFA family protein</fullName>
    </submittedName>
</protein>
<organism evidence="6 7">
    <name type="scientific">Erythrobacter aureus</name>
    <dbReference type="NCBI Taxonomy" id="2182384"/>
    <lineage>
        <taxon>Bacteria</taxon>
        <taxon>Pseudomonadati</taxon>
        <taxon>Pseudomonadota</taxon>
        <taxon>Alphaproteobacteria</taxon>
        <taxon>Sphingomonadales</taxon>
        <taxon>Erythrobacteraceae</taxon>
        <taxon>Erythrobacter/Porphyrobacter group</taxon>
        <taxon>Erythrobacter</taxon>
    </lineage>
</organism>
<evidence type="ECO:0000256" key="4">
    <source>
        <dbReference type="ARBA" id="ARBA00023239"/>
    </source>
</evidence>
<dbReference type="Proteomes" id="UP000254508">
    <property type="component" value="Chromosome"/>
</dbReference>
<dbReference type="InterPro" id="IPR011057">
    <property type="entry name" value="Mss4-like_sf"/>
</dbReference>
<dbReference type="SUPFAM" id="SSF51316">
    <property type="entry name" value="Mss4-like"/>
    <property type="match status" value="1"/>
</dbReference>
<evidence type="ECO:0000256" key="1">
    <source>
        <dbReference type="ARBA" id="ARBA00005495"/>
    </source>
</evidence>
<evidence type="ECO:0000256" key="2">
    <source>
        <dbReference type="ARBA" id="ARBA00022723"/>
    </source>
</evidence>
<dbReference type="EMBL" id="CP031357">
    <property type="protein sequence ID" value="AXK40981.1"/>
    <property type="molecule type" value="Genomic_DNA"/>
</dbReference>
<dbReference type="Pfam" id="PF04828">
    <property type="entry name" value="GFA"/>
    <property type="match status" value="1"/>
</dbReference>
<reference evidence="7" key="1">
    <citation type="submission" date="2018-07" db="EMBL/GenBank/DDBJ databases">
        <title>Genome sequence of Erythrobacter strain YH-07, an antagonistic bacterium isolated from Yellow Sea.</title>
        <authorList>
            <person name="Tang T."/>
            <person name="Liu Q."/>
            <person name="Sun X."/>
        </authorList>
    </citation>
    <scope>NUCLEOTIDE SEQUENCE [LARGE SCALE GENOMIC DNA]</scope>
    <source>
        <strain evidence="7">YH-07</strain>
    </source>
</reference>
<name>A0A345YAM9_9SPHN</name>
<evidence type="ECO:0000256" key="3">
    <source>
        <dbReference type="ARBA" id="ARBA00022833"/>
    </source>
</evidence>
<gene>
    <name evidence="6" type="ORF">DVR09_00330</name>
</gene>
<evidence type="ECO:0000313" key="6">
    <source>
        <dbReference type="EMBL" id="AXK40981.1"/>
    </source>
</evidence>
<dbReference type="GO" id="GO:0046872">
    <property type="term" value="F:metal ion binding"/>
    <property type="evidence" value="ECO:0007669"/>
    <property type="project" value="UniProtKB-KW"/>
</dbReference>
<keyword evidence="2" id="KW-0479">Metal-binding</keyword>
<dbReference type="PANTHER" id="PTHR33337">
    <property type="entry name" value="GFA DOMAIN-CONTAINING PROTEIN"/>
    <property type="match status" value="1"/>
</dbReference>